<name>A0A9X9X3A5_9PROT</name>
<feature type="non-terminal residue" evidence="1">
    <location>
        <position position="207"/>
    </location>
</feature>
<keyword evidence="2" id="KW-1185">Reference proteome</keyword>
<dbReference type="Proteomes" id="UP001138751">
    <property type="component" value="Unassembled WGS sequence"/>
</dbReference>
<evidence type="ECO:0000313" key="1">
    <source>
        <dbReference type="EMBL" id="MBR0673884.1"/>
    </source>
</evidence>
<protein>
    <recommendedName>
        <fullName evidence="3">Alpha/beta hydrolase</fullName>
    </recommendedName>
</protein>
<proteinExistence type="predicted"/>
<dbReference type="Gene3D" id="3.40.50.1820">
    <property type="entry name" value="alpha/beta hydrolase"/>
    <property type="match status" value="1"/>
</dbReference>
<reference evidence="1" key="2">
    <citation type="journal article" date="2021" name="Syst. Appl. Microbiol.">
        <title>Roseomonas hellenica sp. nov., isolated from roots of wild-growing Alkanna tinctoria.</title>
        <authorList>
            <person name="Rat A."/>
            <person name="Naranjo H.D."/>
            <person name="Lebbe L."/>
            <person name="Cnockaert M."/>
            <person name="Krigas N."/>
            <person name="Grigoriadou K."/>
            <person name="Maloupa E."/>
            <person name="Willems A."/>
        </authorList>
    </citation>
    <scope>NUCLEOTIDE SEQUENCE</scope>
    <source>
        <strain evidence="1">LMG 31231</strain>
    </source>
</reference>
<dbReference type="InterPro" id="IPR029058">
    <property type="entry name" value="AB_hydrolase_fold"/>
</dbReference>
<dbReference type="RefSeq" id="WP_211864282.1">
    <property type="nucleotide sequence ID" value="NZ_JAAEDM010000095.1"/>
</dbReference>
<reference evidence="1" key="1">
    <citation type="submission" date="2020-01" db="EMBL/GenBank/DDBJ databases">
        <authorList>
            <person name="Rat A."/>
        </authorList>
    </citation>
    <scope>NUCLEOTIDE SEQUENCE</scope>
    <source>
        <strain evidence="1">LMG 31231</strain>
    </source>
</reference>
<dbReference type="SUPFAM" id="SSF53474">
    <property type="entry name" value="alpha/beta-Hydrolases"/>
    <property type="match status" value="1"/>
</dbReference>
<gene>
    <name evidence="1" type="ORF">GXW76_22120</name>
</gene>
<comment type="caution">
    <text evidence="1">The sequence shown here is derived from an EMBL/GenBank/DDBJ whole genome shotgun (WGS) entry which is preliminary data.</text>
</comment>
<accession>A0A9X9X3A5</accession>
<evidence type="ECO:0000313" key="2">
    <source>
        <dbReference type="Proteomes" id="UP001138751"/>
    </source>
</evidence>
<sequence>MRFPLLLLLAVGIAGPAGLRAEEPPRLPVGDTGGVARLLPLPGAAALAPLVLLLPDAAGEQGRAESYVDALAARGVASLVLDIDDGTEGIPSTGEGALAALRGLGAPVAVIGFGAGARAALAAGRGPVVALDPGCVGLGLPPGREVLLVHGLAAPDAAACASLGVAPGLTRLALPGIGHGWDLPPVLAPGGALLADPAGPGLRRARP</sequence>
<dbReference type="EMBL" id="JAAEDM010000095">
    <property type="protein sequence ID" value="MBR0673884.1"/>
    <property type="molecule type" value="Genomic_DNA"/>
</dbReference>
<dbReference type="AlphaFoldDB" id="A0A9X9X3A5"/>
<organism evidence="1 2">
    <name type="scientific">Neoroseomonas soli</name>
    <dbReference type="NCBI Taxonomy" id="1081025"/>
    <lineage>
        <taxon>Bacteria</taxon>
        <taxon>Pseudomonadati</taxon>
        <taxon>Pseudomonadota</taxon>
        <taxon>Alphaproteobacteria</taxon>
        <taxon>Acetobacterales</taxon>
        <taxon>Acetobacteraceae</taxon>
        <taxon>Neoroseomonas</taxon>
    </lineage>
</organism>
<evidence type="ECO:0008006" key="3">
    <source>
        <dbReference type="Google" id="ProtNLM"/>
    </source>
</evidence>